<name>A0ABV1IEW6_9ACTN</name>
<dbReference type="Proteomes" id="UP001478817">
    <property type="component" value="Unassembled WGS sequence"/>
</dbReference>
<protein>
    <submittedName>
        <fullName evidence="1">Uncharacterized protein</fullName>
    </submittedName>
</protein>
<organism evidence="1 2">
    <name type="scientific">Paratractidigestivibacter faecalis</name>
    <dbReference type="NCBI Taxonomy" id="2292441"/>
    <lineage>
        <taxon>Bacteria</taxon>
        <taxon>Bacillati</taxon>
        <taxon>Actinomycetota</taxon>
        <taxon>Coriobacteriia</taxon>
        <taxon>Coriobacteriales</taxon>
        <taxon>Atopobiaceae</taxon>
        <taxon>Paratractidigestivibacter</taxon>
    </lineage>
</organism>
<comment type="caution">
    <text evidence="1">The sequence shown here is derived from an EMBL/GenBank/DDBJ whole genome shotgun (WGS) entry which is preliminary data.</text>
</comment>
<dbReference type="EMBL" id="JBBNGS010000005">
    <property type="protein sequence ID" value="MEQ2637425.1"/>
    <property type="molecule type" value="Genomic_DNA"/>
</dbReference>
<gene>
    <name evidence="1" type="ORF">AAAT05_03620</name>
</gene>
<evidence type="ECO:0000313" key="2">
    <source>
        <dbReference type="Proteomes" id="UP001478817"/>
    </source>
</evidence>
<keyword evidence="2" id="KW-1185">Reference proteome</keyword>
<proteinExistence type="predicted"/>
<dbReference type="RefSeq" id="WP_349181923.1">
    <property type="nucleotide sequence ID" value="NZ_JBBNGS010000005.1"/>
</dbReference>
<sequence length="236" mass="27088">MSEQSPISTFESFRQTYWTYYLALEDRLLQTERCCAFSQRNTEAFSIEYLTLLLSTCGEVDSLAKAIGTHFFPEADLNNCTISKWGYYLCQSFPGIDTKVLQFKNGMQLKPFDSWQQTTATNKKGRTIYVKAPGSKRLQWWTDYNKVKHSRASIDQDRGLANYEKANQGNLIKSMGALFLLNRLMMQILNADAYQTIERSKLFKLCDSLDETESFICYGSEGVPLAITYEAPRARI</sequence>
<reference evidence="1 2" key="1">
    <citation type="submission" date="2024-04" db="EMBL/GenBank/DDBJ databases">
        <title>Human intestinal bacterial collection.</title>
        <authorList>
            <person name="Pauvert C."/>
            <person name="Hitch T.C.A."/>
            <person name="Clavel T."/>
        </authorList>
    </citation>
    <scope>NUCLEOTIDE SEQUENCE [LARGE SCALE GENOMIC DNA]</scope>
    <source>
        <strain evidence="1 2">CLA-AA-H197</strain>
    </source>
</reference>
<accession>A0ABV1IEW6</accession>
<evidence type="ECO:0000313" key="1">
    <source>
        <dbReference type="EMBL" id="MEQ2637425.1"/>
    </source>
</evidence>